<evidence type="ECO:0000256" key="1">
    <source>
        <dbReference type="ARBA" id="ARBA00022801"/>
    </source>
</evidence>
<reference evidence="3 4" key="1">
    <citation type="submission" date="2013-02" db="EMBL/GenBank/DDBJ databases">
        <authorList>
            <person name="Fiebig A."/>
            <person name="Goeker M."/>
            <person name="Klenk H.-P.P."/>
        </authorList>
    </citation>
    <scope>NUCLEOTIDE SEQUENCE [LARGE SCALE GENOMIC DNA]</scope>
    <source>
        <strain evidence="3 4">DSM 19309</strain>
    </source>
</reference>
<keyword evidence="1" id="KW-0378">Hydrolase</keyword>
<evidence type="ECO:0000259" key="2">
    <source>
        <dbReference type="Pfam" id="PF03061"/>
    </source>
</evidence>
<dbReference type="PANTHER" id="PTHR43240:SF10">
    <property type="entry name" value="BLL4964 PROTEIN"/>
    <property type="match status" value="1"/>
</dbReference>
<dbReference type="GO" id="GO:0061522">
    <property type="term" value="F:1,4-dihydroxy-2-naphthoyl-CoA thioesterase activity"/>
    <property type="evidence" value="ECO:0007669"/>
    <property type="project" value="TreeGrafter"/>
</dbReference>
<dbReference type="InterPro" id="IPR003736">
    <property type="entry name" value="PAAI_dom"/>
</dbReference>
<dbReference type="GO" id="GO:0005829">
    <property type="term" value="C:cytosol"/>
    <property type="evidence" value="ECO:0007669"/>
    <property type="project" value="TreeGrafter"/>
</dbReference>
<dbReference type="NCBIfam" id="TIGR00369">
    <property type="entry name" value="unchar_dom_1"/>
    <property type="match status" value="1"/>
</dbReference>
<dbReference type="Gene3D" id="3.10.129.10">
    <property type="entry name" value="Hotdog Thioesterase"/>
    <property type="match status" value="1"/>
</dbReference>
<dbReference type="OrthoDB" id="9805304at2"/>
<sequence length="147" mass="16017">MEIPELHDFLAQEFPQVADEVRIEALTDDSITVRLKVSDRHLRPGGTLGGPAMFMLADVAAYCAILSRIGWRPLAVTTNAGIDFLRKPAPGRDLLCEATILKFGRVLVVVEARIFSEGTAGPVARANLTYSIPPSDRPSEVIIYLNA</sequence>
<dbReference type="SUPFAM" id="SSF54637">
    <property type="entry name" value="Thioesterase/thiol ester dehydrase-isomerase"/>
    <property type="match status" value="1"/>
</dbReference>
<dbReference type="PANTHER" id="PTHR43240">
    <property type="entry name" value="1,4-DIHYDROXY-2-NAPHTHOYL-COA THIOESTERASE 1"/>
    <property type="match status" value="1"/>
</dbReference>
<evidence type="ECO:0000313" key="3">
    <source>
        <dbReference type="EMBL" id="EYD73583.1"/>
    </source>
</evidence>
<protein>
    <recommendedName>
        <fullName evidence="2">Thioesterase domain-containing protein</fullName>
    </recommendedName>
</protein>
<keyword evidence="4" id="KW-1185">Reference proteome</keyword>
<dbReference type="Proteomes" id="UP000019666">
    <property type="component" value="Unassembled WGS sequence"/>
</dbReference>
<organism evidence="3 4">
    <name type="scientific">Rubellimicrobium mesophilum DSM 19309</name>
    <dbReference type="NCBI Taxonomy" id="442562"/>
    <lineage>
        <taxon>Bacteria</taxon>
        <taxon>Pseudomonadati</taxon>
        <taxon>Pseudomonadota</taxon>
        <taxon>Alphaproteobacteria</taxon>
        <taxon>Rhodobacterales</taxon>
        <taxon>Roseobacteraceae</taxon>
        <taxon>Rubellimicrobium</taxon>
    </lineage>
</organism>
<dbReference type="InterPro" id="IPR006683">
    <property type="entry name" value="Thioestr_dom"/>
</dbReference>
<dbReference type="HOGENOM" id="CLU_089876_4_0_5"/>
<dbReference type="EMBL" id="AOSK01000130">
    <property type="protein sequence ID" value="EYD73583.1"/>
    <property type="molecule type" value="Genomic_DNA"/>
</dbReference>
<dbReference type="AlphaFoldDB" id="A0A017HHI1"/>
<gene>
    <name evidence="3" type="ORF">Rumeso_04704</name>
</gene>
<dbReference type="InterPro" id="IPR029069">
    <property type="entry name" value="HotDog_dom_sf"/>
</dbReference>
<feature type="domain" description="Thioesterase" evidence="2">
    <location>
        <begin position="46"/>
        <end position="119"/>
    </location>
</feature>
<accession>A0A017HHI1</accession>
<dbReference type="CDD" id="cd03443">
    <property type="entry name" value="PaaI_thioesterase"/>
    <property type="match status" value="1"/>
</dbReference>
<comment type="caution">
    <text evidence="3">The sequence shown here is derived from an EMBL/GenBank/DDBJ whole genome shotgun (WGS) entry which is preliminary data.</text>
</comment>
<dbReference type="Pfam" id="PF03061">
    <property type="entry name" value="4HBT"/>
    <property type="match status" value="1"/>
</dbReference>
<evidence type="ECO:0000313" key="4">
    <source>
        <dbReference type="Proteomes" id="UP000019666"/>
    </source>
</evidence>
<dbReference type="STRING" id="442562.Rumeso_04704"/>
<name>A0A017HHI1_9RHOB</name>
<proteinExistence type="predicted"/>